<feature type="domain" description="Protein kinase" evidence="2">
    <location>
        <begin position="37"/>
        <end position="390"/>
    </location>
</feature>
<keyword evidence="3" id="KW-0418">Kinase</keyword>
<dbReference type="InterPro" id="IPR011009">
    <property type="entry name" value="Kinase-like_dom_sf"/>
</dbReference>
<dbReference type="Pfam" id="PF00069">
    <property type="entry name" value="Pkinase"/>
    <property type="match status" value="1"/>
</dbReference>
<evidence type="ECO:0000259" key="2">
    <source>
        <dbReference type="PROSITE" id="PS50011"/>
    </source>
</evidence>
<dbReference type="PANTHER" id="PTHR46863:SF1">
    <property type="entry name" value="PROTEIN KINASE SUPERFAMILY PROTEIN"/>
    <property type="match status" value="1"/>
</dbReference>
<feature type="compositionally biased region" description="Polar residues" evidence="1">
    <location>
        <begin position="9"/>
        <end position="26"/>
    </location>
</feature>
<dbReference type="SUPFAM" id="SSF56112">
    <property type="entry name" value="Protein kinase-like (PK-like)"/>
    <property type="match status" value="1"/>
</dbReference>
<dbReference type="PROSITE" id="PS50011">
    <property type="entry name" value="PROTEIN_KINASE_DOM"/>
    <property type="match status" value="1"/>
</dbReference>
<dbReference type="AlphaFoldDB" id="A0AAV9CM32"/>
<sequence>MCKSKRDTVSTAPQPRQSSPVIPNSITTTTTTSSSSATTTATTSSSSSRSSLSSLRSSLPENPIIYAFAEISAATNAFLSKPIPSSPPPSPAWRCLLRGRDAVVHRRSFLRHSDAARLRDRLASVSRGHHVSLVRLLGAAAAGGGSDHLYVVYEHVPGATLSECLRNPRNPEFTVLSTWLSRMQVAADLAQGLEYIHHYASAAGPPNARRTFIHSLLDSSSVLVTEPSLNAKICHFGSSILAGDVPEEESATDSPPGLERSDSRTMKIERTRGYMAPEVEISQKSDVFALGVLLLELLSGEEPLKYRFDRETKQYEMVSVMERARGVMESTVEIERRGKLRRWMDGRLRDSFPVEVAERMVRVAMECVEGEAERRPSMKRVAGKVSKLYLESRAWAERLKIPTELSVSLAPR</sequence>
<dbReference type="PANTHER" id="PTHR46863">
    <property type="entry name" value="OS09G0572100 PROTEIN"/>
    <property type="match status" value="1"/>
</dbReference>
<feature type="compositionally biased region" description="Low complexity" evidence="1">
    <location>
        <begin position="27"/>
        <end position="54"/>
    </location>
</feature>
<name>A0AAV9CM32_ACOCL</name>
<dbReference type="InterPro" id="IPR000719">
    <property type="entry name" value="Prot_kinase_dom"/>
</dbReference>
<comment type="caution">
    <text evidence="3">The sequence shown here is derived from an EMBL/GenBank/DDBJ whole genome shotgun (WGS) entry which is preliminary data.</text>
</comment>
<dbReference type="Gene3D" id="1.10.510.10">
    <property type="entry name" value="Transferase(Phosphotransferase) domain 1"/>
    <property type="match status" value="1"/>
</dbReference>
<gene>
    <name evidence="3" type="primary">LYK3</name>
    <name evidence="3" type="ORF">QJS10_CPB18g01666</name>
</gene>
<reference evidence="3" key="1">
    <citation type="journal article" date="2023" name="Nat. Commun.">
        <title>Diploid and tetraploid genomes of Acorus and the evolution of monocots.</title>
        <authorList>
            <person name="Ma L."/>
            <person name="Liu K.W."/>
            <person name="Li Z."/>
            <person name="Hsiao Y.Y."/>
            <person name="Qi Y."/>
            <person name="Fu T."/>
            <person name="Tang G.D."/>
            <person name="Zhang D."/>
            <person name="Sun W.H."/>
            <person name="Liu D.K."/>
            <person name="Li Y."/>
            <person name="Chen G.Z."/>
            <person name="Liu X.D."/>
            <person name="Liao X.Y."/>
            <person name="Jiang Y.T."/>
            <person name="Yu X."/>
            <person name="Hao Y."/>
            <person name="Huang J."/>
            <person name="Zhao X.W."/>
            <person name="Ke S."/>
            <person name="Chen Y.Y."/>
            <person name="Wu W.L."/>
            <person name="Hsu J.L."/>
            <person name="Lin Y.F."/>
            <person name="Huang M.D."/>
            <person name="Li C.Y."/>
            <person name="Huang L."/>
            <person name="Wang Z.W."/>
            <person name="Zhao X."/>
            <person name="Zhong W.Y."/>
            <person name="Peng D.H."/>
            <person name="Ahmad S."/>
            <person name="Lan S."/>
            <person name="Zhang J.S."/>
            <person name="Tsai W.C."/>
            <person name="Van de Peer Y."/>
            <person name="Liu Z.J."/>
        </authorList>
    </citation>
    <scope>NUCLEOTIDE SEQUENCE</scope>
    <source>
        <strain evidence="3">CP</strain>
    </source>
</reference>
<dbReference type="EMBL" id="JAUJYO010000018">
    <property type="protein sequence ID" value="KAK1289222.1"/>
    <property type="molecule type" value="Genomic_DNA"/>
</dbReference>
<protein>
    <submittedName>
        <fullName evidence="3">LysM domain receptor-like kinase 3</fullName>
    </submittedName>
</protein>
<evidence type="ECO:0000313" key="3">
    <source>
        <dbReference type="EMBL" id="KAK1289222.1"/>
    </source>
</evidence>
<dbReference type="GO" id="GO:0005524">
    <property type="term" value="F:ATP binding"/>
    <property type="evidence" value="ECO:0007669"/>
    <property type="project" value="InterPro"/>
</dbReference>
<reference evidence="3" key="2">
    <citation type="submission" date="2023-06" db="EMBL/GenBank/DDBJ databases">
        <authorList>
            <person name="Ma L."/>
            <person name="Liu K.-W."/>
            <person name="Li Z."/>
            <person name="Hsiao Y.-Y."/>
            <person name="Qi Y."/>
            <person name="Fu T."/>
            <person name="Tang G."/>
            <person name="Zhang D."/>
            <person name="Sun W.-H."/>
            <person name="Liu D.-K."/>
            <person name="Li Y."/>
            <person name="Chen G.-Z."/>
            <person name="Liu X.-D."/>
            <person name="Liao X.-Y."/>
            <person name="Jiang Y.-T."/>
            <person name="Yu X."/>
            <person name="Hao Y."/>
            <person name="Huang J."/>
            <person name="Zhao X.-W."/>
            <person name="Ke S."/>
            <person name="Chen Y.-Y."/>
            <person name="Wu W.-L."/>
            <person name="Hsu J.-L."/>
            <person name="Lin Y.-F."/>
            <person name="Huang M.-D."/>
            <person name="Li C.-Y."/>
            <person name="Huang L."/>
            <person name="Wang Z.-W."/>
            <person name="Zhao X."/>
            <person name="Zhong W.-Y."/>
            <person name="Peng D.-H."/>
            <person name="Ahmad S."/>
            <person name="Lan S."/>
            <person name="Zhang J.-S."/>
            <person name="Tsai W.-C."/>
            <person name="Van De Peer Y."/>
            <person name="Liu Z.-J."/>
        </authorList>
    </citation>
    <scope>NUCLEOTIDE SEQUENCE</scope>
    <source>
        <strain evidence="3">CP</strain>
        <tissue evidence="3">Leaves</tissue>
    </source>
</reference>
<organism evidence="3 4">
    <name type="scientific">Acorus calamus</name>
    <name type="common">Sweet flag</name>
    <dbReference type="NCBI Taxonomy" id="4465"/>
    <lineage>
        <taxon>Eukaryota</taxon>
        <taxon>Viridiplantae</taxon>
        <taxon>Streptophyta</taxon>
        <taxon>Embryophyta</taxon>
        <taxon>Tracheophyta</taxon>
        <taxon>Spermatophyta</taxon>
        <taxon>Magnoliopsida</taxon>
        <taxon>Liliopsida</taxon>
        <taxon>Acoraceae</taxon>
        <taxon>Acorus</taxon>
    </lineage>
</organism>
<accession>A0AAV9CM32</accession>
<evidence type="ECO:0000256" key="1">
    <source>
        <dbReference type="SAM" id="MobiDB-lite"/>
    </source>
</evidence>
<keyword evidence="3" id="KW-0808">Transferase</keyword>
<evidence type="ECO:0000313" key="4">
    <source>
        <dbReference type="Proteomes" id="UP001180020"/>
    </source>
</evidence>
<feature type="region of interest" description="Disordered" evidence="1">
    <location>
        <begin position="1"/>
        <end position="54"/>
    </location>
</feature>
<proteinExistence type="predicted"/>
<dbReference type="Proteomes" id="UP001180020">
    <property type="component" value="Unassembled WGS sequence"/>
</dbReference>
<keyword evidence="4" id="KW-1185">Reference proteome</keyword>
<dbReference type="GO" id="GO:0004672">
    <property type="term" value="F:protein kinase activity"/>
    <property type="evidence" value="ECO:0007669"/>
    <property type="project" value="InterPro"/>
</dbReference>
<keyword evidence="3" id="KW-0675">Receptor</keyword>